<accession>A0A383AEV4</accession>
<evidence type="ECO:0000313" key="1">
    <source>
        <dbReference type="EMBL" id="SVE05608.1"/>
    </source>
</evidence>
<dbReference type="AlphaFoldDB" id="A0A383AEV4"/>
<organism evidence="1">
    <name type="scientific">marine metagenome</name>
    <dbReference type="NCBI Taxonomy" id="408172"/>
    <lineage>
        <taxon>unclassified sequences</taxon>
        <taxon>metagenomes</taxon>
        <taxon>ecological metagenomes</taxon>
    </lineage>
</organism>
<reference evidence="1" key="1">
    <citation type="submission" date="2018-05" db="EMBL/GenBank/DDBJ databases">
        <authorList>
            <person name="Lanie J.A."/>
            <person name="Ng W.-L."/>
            <person name="Kazmierczak K.M."/>
            <person name="Andrzejewski T.M."/>
            <person name="Davidsen T.M."/>
            <person name="Wayne K.J."/>
            <person name="Tettelin H."/>
            <person name="Glass J.I."/>
            <person name="Rusch D."/>
            <person name="Podicherti R."/>
            <person name="Tsui H.-C.T."/>
            <person name="Winkler M.E."/>
        </authorList>
    </citation>
    <scope>NUCLEOTIDE SEQUENCE</scope>
</reference>
<name>A0A383AEV4_9ZZZZ</name>
<protein>
    <submittedName>
        <fullName evidence="1">Uncharacterized protein</fullName>
    </submittedName>
</protein>
<feature type="non-terminal residue" evidence="1">
    <location>
        <position position="40"/>
    </location>
</feature>
<sequence>MGLSRILKKVNKAKQAISSLKGIASKLQNINYNSAVNSDE</sequence>
<proteinExistence type="predicted"/>
<dbReference type="EMBL" id="UINC01191129">
    <property type="protein sequence ID" value="SVE05608.1"/>
    <property type="molecule type" value="Genomic_DNA"/>
</dbReference>
<gene>
    <name evidence="1" type="ORF">METZ01_LOCUS458462</name>
</gene>